<comment type="similarity">
    <text evidence="1">Belongs to the membrane fusion protein (MFP) (TC 8.A.1) family.</text>
</comment>
<comment type="caution">
    <text evidence="4">The sequence shown here is derived from an EMBL/GenBank/DDBJ whole genome shotgun (WGS) entry which is preliminary data.</text>
</comment>
<dbReference type="GO" id="GO:1990281">
    <property type="term" value="C:efflux pump complex"/>
    <property type="evidence" value="ECO:0007669"/>
    <property type="project" value="TreeGrafter"/>
</dbReference>
<evidence type="ECO:0000313" key="5">
    <source>
        <dbReference type="Proteomes" id="UP000560658"/>
    </source>
</evidence>
<accession>A0A840D2A4</accession>
<dbReference type="Gene3D" id="2.40.30.170">
    <property type="match status" value="1"/>
</dbReference>
<dbReference type="PANTHER" id="PTHR30469">
    <property type="entry name" value="MULTIDRUG RESISTANCE PROTEIN MDTA"/>
    <property type="match status" value="1"/>
</dbReference>
<organism evidence="4 5">
    <name type="scientific">Bacteroides reticulotermitis</name>
    <dbReference type="NCBI Taxonomy" id="1133319"/>
    <lineage>
        <taxon>Bacteria</taxon>
        <taxon>Pseudomonadati</taxon>
        <taxon>Bacteroidota</taxon>
        <taxon>Bacteroidia</taxon>
        <taxon>Bacteroidales</taxon>
        <taxon>Bacteroidaceae</taxon>
        <taxon>Bacteroides</taxon>
    </lineage>
</organism>
<dbReference type="SUPFAM" id="SSF111369">
    <property type="entry name" value="HlyD-like secretion proteins"/>
    <property type="match status" value="1"/>
</dbReference>
<dbReference type="EMBL" id="JACIER010000011">
    <property type="protein sequence ID" value="MBB4044939.1"/>
    <property type="molecule type" value="Genomic_DNA"/>
</dbReference>
<dbReference type="InterPro" id="IPR058792">
    <property type="entry name" value="Beta-barrel_RND_2"/>
</dbReference>
<dbReference type="NCBIfam" id="TIGR01730">
    <property type="entry name" value="RND_mfp"/>
    <property type="match status" value="1"/>
</dbReference>
<dbReference type="PROSITE" id="PS51257">
    <property type="entry name" value="PROKAR_LIPOPROTEIN"/>
    <property type="match status" value="1"/>
</dbReference>
<dbReference type="Gene3D" id="2.40.50.100">
    <property type="match status" value="1"/>
</dbReference>
<dbReference type="Proteomes" id="UP000560658">
    <property type="component" value="Unassembled WGS sequence"/>
</dbReference>
<evidence type="ECO:0000256" key="1">
    <source>
        <dbReference type="ARBA" id="ARBA00009477"/>
    </source>
</evidence>
<dbReference type="AlphaFoldDB" id="A0A840D2A4"/>
<dbReference type="InterPro" id="IPR006143">
    <property type="entry name" value="RND_pump_MFP"/>
</dbReference>
<feature type="domain" description="CzcB-like barrel-sandwich hybrid" evidence="3">
    <location>
        <begin position="66"/>
        <end position="197"/>
    </location>
</feature>
<reference evidence="4" key="1">
    <citation type="submission" date="2020-08" db="EMBL/GenBank/DDBJ databases">
        <title>Genomic Encyclopedia of Type Strains, Phase IV (KMG-IV): sequencing the most valuable type-strain genomes for metagenomic binning, comparative biology and taxonomic classification.</title>
        <authorList>
            <person name="Goeker M."/>
        </authorList>
    </citation>
    <scope>NUCLEOTIDE SEQUENCE [LARGE SCALE GENOMIC DNA]</scope>
    <source>
        <strain evidence="4">DSM 105720</strain>
    </source>
</reference>
<dbReference type="PANTHER" id="PTHR30469:SF37">
    <property type="entry name" value="RAGD PROTEIN"/>
    <property type="match status" value="1"/>
</dbReference>
<evidence type="ECO:0000259" key="3">
    <source>
        <dbReference type="Pfam" id="PF25973"/>
    </source>
</evidence>
<name>A0A840D2A4_9BACE</name>
<dbReference type="Pfam" id="PF25973">
    <property type="entry name" value="BSH_CzcB"/>
    <property type="match status" value="1"/>
</dbReference>
<dbReference type="Pfam" id="PF25954">
    <property type="entry name" value="Beta-barrel_RND_2"/>
    <property type="match status" value="1"/>
</dbReference>
<dbReference type="InterPro" id="IPR058647">
    <property type="entry name" value="BSH_CzcB-like"/>
</dbReference>
<dbReference type="GO" id="GO:0015562">
    <property type="term" value="F:efflux transmembrane transporter activity"/>
    <property type="evidence" value="ECO:0007669"/>
    <property type="project" value="TreeGrafter"/>
</dbReference>
<keyword evidence="5" id="KW-1185">Reference proteome</keyword>
<dbReference type="RefSeq" id="WP_044160894.1">
    <property type="nucleotide sequence ID" value="NZ_JACIER010000011.1"/>
</dbReference>
<proteinExistence type="inferred from homology"/>
<evidence type="ECO:0000259" key="2">
    <source>
        <dbReference type="Pfam" id="PF25954"/>
    </source>
</evidence>
<feature type="domain" description="CusB-like beta-barrel" evidence="2">
    <location>
        <begin position="218"/>
        <end position="290"/>
    </location>
</feature>
<dbReference type="Gene3D" id="2.40.420.20">
    <property type="match status" value="1"/>
</dbReference>
<dbReference type="Gene3D" id="1.10.287.470">
    <property type="entry name" value="Helix hairpin bin"/>
    <property type="match status" value="1"/>
</dbReference>
<evidence type="ECO:0000313" key="4">
    <source>
        <dbReference type="EMBL" id="MBB4044939.1"/>
    </source>
</evidence>
<gene>
    <name evidence="4" type="ORF">GGR06_002741</name>
</gene>
<sequence>MKKLYNILLSAVCILLIGACSTKDKKAVEQAQPMSMPMSFETTKLEKSNPAIPVRLPGELVADQEVLIYAKVPSYVQTLKVDVGSKVMQGQVLMTLEAPEIHSQLASALSKMKAHEAVYIATKATYDRTIKAAETVGAVSQDAIDQATARRDADEAQYIASKALYQEVKAMENYLIIRAPFSGVITDRNTDIGTYVGPAGKGSEQPLLILQKDEKLRLVLAIPEAHTPYVQLGDTVRFSAKSIPQKVFIGIVARRAGALDTKLRAERVEVDIPNSDRLLLPRMIVDANITLRAKEPTFFIPKSALVDGNMGVYIMKVVEGKTQKVSVRKGRSQGMTVEIFGSLNDGDEILLKVSEETKENIVIPTK</sequence>
<protein>
    <submittedName>
        <fullName evidence="4">RND family efflux transporter MFP subunit</fullName>
    </submittedName>
</protein>